<name>A0A368H2C8_ANCCA</name>
<reference evidence="2 3" key="1">
    <citation type="submission" date="2014-10" db="EMBL/GenBank/DDBJ databases">
        <title>Draft genome of the hookworm Ancylostoma caninum.</title>
        <authorList>
            <person name="Mitreva M."/>
        </authorList>
    </citation>
    <scope>NUCLEOTIDE SEQUENCE [LARGE SCALE GENOMIC DNA]</scope>
    <source>
        <strain evidence="2 3">Baltimore</strain>
    </source>
</reference>
<sequence length="184" mass="21002">MNCRTLLFLIICTYVILSSSLKPPAFDNELLFKKMNTTGMFIQKIQEFLKIFADRDMEIYQQRDVAKAFIAALKNAKVKQATQKIFDEMKNAQNFAWTALNKTEEKLGPLLGSPISEVQQELDRACTEAKGNFPRCLSTVVRTIALEAAHESGKNKTKTALTQLLDWERQQKAALEKMLKFFQS</sequence>
<keyword evidence="1" id="KW-0732">Signal</keyword>
<feature type="chain" id="PRO_5016605262" description="SXP/RAL-2 family protein Ani s 5-like cation-binding domain-containing protein" evidence="1">
    <location>
        <begin position="21"/>
        <end position="184"/>
    </location>
</feature>
<keyword evidence="3" id="KW-1185">Reference proteome</keyword>
<proteinExistence type="predicted"/>
<evidence type="ECO:0000313" key="3">
    <source>
        <dbReference type="Proteomes" id="UP000252519"/>
    </source>
</evidence>
<dbReference type="EMBL" id="JOJR01000034">
    <property type="protein sequence ID" value="RCN49420.1"/>
    <property type="molecule type" value="Genomic_DNA"/>
</dbReference>
<evidence type="ECO:0000313" key="2">
    <source>
        <dbReference type="EMBL" id="RCN49420.1"/>
    </source>
</evidence>
<comment type="caution">
    <text evidence="2">The sequence shown here is derived from an EMBL/GenBank/DDBJ whole genome shotgun (WGS) entry which is preliminary data.</text>
</comment>
<evidence type="ECO:0008006" key="4">
    <source>
        <dbReference type="Google" id="ProtNLM"/>
    </source>
</evidence>
<dbReference type="AlphaFoldDB" id="A0A368H2C8"/>
<protein>
    <recommendedName>
        <fullName evidence="4">SXP/RAL-2 family protein Ani s 5-like cation-binding domain-containing protein</fullName>
    </recommendedName>
</protein>
<accession>A0A368H2C8</accession>
<gene>
    <name evidence="2" type="ORF">ANCCAN_04505</name>
</gene>
<feature type="signal peptide" evidence="1">
    <location>
        <begin position="1"/>
        <end position="20"/>
    </location>
</feature>
<dbReference type="OrthoDB" id="5844692at2759"/>
<dbReference type="Proteomes" id="UP000252519">
    <property type="component" value="Unassembled WGS sequence"/>
</dbReference>
<organism evidence="2 3">
    <name type="scientific">Ancylostoma caninum</name>
    <name type="common">Dog hookworm</name>
    <dbReference type="NCBI Taxonomy" id="29170"/>
    <lineage>
        <taxon>Eukaryota</taxon>
        <taxon>Metazoa</taxon>
        <taxon>Ecdysozoa</taxon>
        <taxon>Nematoda</taxon>
        <taxon>Chromadorea</taxon>
        <taxon>Rhabditida</taxon>
        <taxon>Rhabditina</taxon>
        <taxon>Rhabditomorpha</taxon>
        <taxon>Strongyloidea</taxon>
        <taxon>Ancylostomatidae</taxon>
        <taxon>Ancylostomatinae</taxon>
        <taxon>Ancylostoma</taxon>
    </lineage>
</organism>
<evidence type="ECO:0000256" key="1">
    <source>
        <dbReference type="SAM" id="SignalP"/>
    </source>
</evidence>